<evidence type="ECO:0000313" key="1">
    <source>
        <dbReference type="EMBL" id="SQH72984.1"/>
    </source>
</evidence>
<evidence type="ECO:0000313" key="2">
    <source>
        <dbReference type="Proteomes" id="UP000249300"/>
    </source>
</evidence>
<accession>A0A2X4PGH8</accession>
<dbReference type="KEGG" id="pcre:NCTC12858_00821"/>
<name>A0A2X4PGH8_9PORP</name>
<dbReference type="EMBL" id="LS483447">
    <property type="protein sequence ID" value="SQH72984.1"/>
    <property type="molecule type" value="Genomic_DNA"/>
</dbReference>
<sequence length="64" mass="7899">MEDKTMEYMTQLWRAMAIVNSQSNCQEKKQRLNSYKKFQKFKRENNRYPMFSEIVQVLKEESKQ</sequence>
<protein>
    <submittedName>
        <fullName evidence="1">Uncharacterized protein</fullName>
    </submittedName>
</protein>
<proteinExistence type="predicted"/>
<organism evidence="1 2">
    <name type="scientific">Porphyromonas crevioricanis</name>
    <dbReference type="NCBI Taxonomy" id="393921"/>
    <lineage>
        <taxon>Bacteria</taxon>
        <taxon>Pseudomonadati</taxon>
        <taxon>Bacteroidota</taxon>
        <taxon>Bacteroidia</taxon>
        <taxon>Bacteroidales</taxon>
        <taxon>Porphyromonadaceae</taxon>
        <taxon>Porphyromonas</taxon>
    </lineage>
</organism>
<dbReference type="AlphaFoldDB" id="A0A2X4PGH8"/>
<keyword evidence="2" id="KW-1185">Reference proteome</keyword>
<reference evidence="1 2" key="1">
    <citation type="submission" date="2018-06" db="EMBL/GenBank/DDBJ databases">
        <authorList>
            <consortium name="Pathogen Informatics"/>
            <person name="Doyle S."/>
        </authorList>
    </citation>
    <scope>NUCLEOTIDE SEQUENCE [LARGE SCALE GENOMIC DNA]</scope>
    <source>
        <strain evidence="1 2">NCTC12858</strain>
    </source>
</reference>
<dbReference type="Proteomes" id="UP000249300">
    <property type="component" value="Chromosome 1"/>
</dbReference>
<gene>
    <name evidence="1" type="ORF">NCTC12858_00821</name>
</gene>